<proteinExistence type="predicted"/>
<organism evidence="1 2">
    <name type="scientific">Racocetra persica</name>
    <dbReference type="NCBI Taxonomy" id="160502"/>
    <lineage>
        <taxon>Eukaryota</taxon>
        <taxon>Fungi</taxon>
        <taxon>Fungi incertae sedis</taxon>
        <taxon>Mucoromycota</taxon>
        <taxon>Glomeromycotina</taxon>
        <taxon>Glomeromycetes</taxon>
        <taxon>Diversisporales</taxon>
        <taxon>Gigasporaceae</taxon>
        <taxon>Racocetra</taxon>
    </lineage>
</organism>
<feature type="non-terminal residue" evidence="1">
    <location>
        <position position="1"/>
    </location>
</feature>
<sequence>HIISKCPKVEELDKKYVALTKTLTNKQTIEFQQLINVVFENNYINDDQLPQALELVLEILEDLIDREKLMKNIVSNLEDLLILPQNKKEFIFKNFNSYYILDESVKRSSKNIELDFEKGKINLEPFL</sequence>
<comment type="caution">
    <text evidence="1">The sequence shown here is derived from an EMBL/GenBank/DDBJ whole genome shotgun (WGS) entry which is preliminary data.</text>
</comment>
<reference evidence="1" key="1">
    <citation type="submission" date="2021-06" db="EMBL/GenBank/DDBJ databases">
        <authorList>
            <person name="Kallberg Y."/>
            <person name="Tangrot J."/>
            <person name="Rosling A."/>
        </authorList>
    </citation>
    <scope>NUCLEOTIDE SEQUENCE</scope>
    <source>
        <strain evidence="1">MA461A</strain>
    </source>
</reference>
<gene>
    <name evidence="1" type="ORF">RPERSI_LOCUS5815</name>
</gene>
<name>A0ACA9MND0_9GLOM</name>
<protein>
    <submittedName>
        <fullName evidence="1">14841_t:CDS:1</fullName>
    </submittedName>
</protein>
<accession>A0ACA9MND0</accession>
<dbReference type="EMBL" id="CAJVQC010008935">
    <property type="protein sequence ID" value="CAG8598297.1"/>
    <property type="molecule type" value="Genomic_DNA"/>
</dbReference>
<dbReference type="Proteomes" id="UP000789920">
    <property type="component" value="Unassembled WGS sequence"/>
</dbReference>
<evidence type="ECO:0000313" key="2">
    <source>
        <dbReference type="Proteomes" id="UP000789920"/>
    </source>
</evidence>
<evidence type="ECO:0000313" key="1">
    <source>
        <dbReference type="EMBL" id="CAG8598297.1"/>
    </source>
</evidence>
<keyword evidence="2" id="KW-1185">Reference proteome</keyword>